<dbReference type="STRING" id="1148509.SAMN05216222_0483"/>
<feature type="transmembrane region" description="Helical" evidence="1">
    <location>
        <begin position="46"/>
        <end position="65"/>
    </location>
</feature>
<keyword evidence="1" id="KW-1133">Transmembrane helix</keyword>
<reference evidence="2 3" key="1">
    <citation type="submission" date="2016-10" db="EMBL/GenBank/DDBJ databases">
        <authorList>
            <person name="de Groot N.N."/>
        </authorList>
    </citation>
    <scope>NUCLEOTIDE SEQUENCE [LARGE SCALE GENOMIC DNA]</scope>
    <source>
        <strain evidence="2 3">LMG 26867</strain>
    </source>
</reference>
<feature type="transmembrane region" description="Helical" evidence="1">
    <location>
        <begin position="194"/>
        <end position="220"/>
    </location>
</feature>
<protein>
    <submittedName>
        <fullName evidence="2">Uncharacterized protein</fullName>
    </submittedName>
</protein>
<gene>
    <name evidence="2" type="ORF">SAMN05216222_0483</name>
</gene>
<evidence type="ECO:0000313" key="3">
    <source>
        <dbReference type="Proteomes" id="UP000198481"/>
    </source>
</evidence>
<accession>A0A1H1NQK0</accession>
<dbReference type="Proteomes" id="UP000198481">
    <property type="component" value="Chromosome I"/>
</dbReference>
<dbReference type="AlphaFoldDB" id="A0A1H1NQK0"/>
<keyword evidence="1" id="KW-0812">Transmembrane</keyword>
<organism evidence="2 3">
    <name type="scientific">Pseudomonas prosekii</name>
    <dbReference type="NCBI Taxonomy" id="1148509"/>
    <lineage>
        <taxon>Bacteria</taxon>
        <taxon>Pseudomonadati</taxon>
        <taxon>Pseudomonadota</taxon>
        <taxon>Gammaproteobacteria</taxon>
        <taxon>Pseudomonadales</taxon>
        <taxon>Pseudomonadaceae</taxon>
        <taxon>Pseudomonas</taxon>
    </lineage>
</organism>
<keyword evidence="1" id="KW-0472">Membrane</keyword>
<dbReference type="EMBL" id="LT629762">
    <property type="protein sequence ID" value="SDS00599.1"/>
    <property type="molecule type" value="Genomic_DNA"/>
</dbReference>
<evidence type="ECO:0000256" key="1">
    <source>
        <dbReference type="SAM" id="Phobius"/>
    </source>
</evidence>
<evidence type="ECO:0000313" key="2">
    <source>
        <dbReference type="EMBL" id="SDS00599.1"/>
    </source>
</evidence>
<sequence>MTRAGIGAVMFLLIFLFFTTGFGSWIRRDIEPFWSSWLDFFTSIAVWGFVGALATLYLCVFFFAIRRVSHQPPVRFNRQLREVVFVPKKGMTPRYVQWEEVIASVSISKLITQYAVIPEFKLMIGLRETKNGDVLWISVPSGNLNQAIAEWEAIRVYMEDGPRALPEGQSDEFEAGSVAYFHMCRKGYRSHHSLLRYLFGFLIIQFFSGWTIPCYLAAWINNRPKTGFPREVLEWSLPRPIEEHAVPSKELINESAEIRKAFSEGQNLVDYFKIKLGESNEIPT</sequence>
<feature type="transmembrane region" description="Helical" evidence="1">
    <location>
        <begin position="7"/>
        <end position="26"/>
    </location>
</feature>
<name>A0A1H1NQK0_9PSED</name>
<proteinExistence type="predicted"/>